<name>A0A7J3ZJG6_9CREN</name>
<dbReference type="AlphaFoldDB" id="A0A7J3ZJG6"/>
<sequence>MNSHRPLKPLKELALKRFRGLPIEPGVYVVFWIRGGGPVRIPRILGVDERGILYVGSTGRGGGDERRAKSRRGLRGRIRSLWISIEMAYGRRERRRYPHTLGPSLAYTGLHKAVGVDDLWIYYKVFGAREAVHQERLAILEYARRYGEPPPLNLQVGRRYFMILGLGELNRSRLSVELDPDLRSVLGL</sequence>
<accession>A0A7J3ZJG6</accession>
<comment type="caution">
    <text evidence="1">The sequence shown here is derived from an EMBL/GenBank/DDBJ whole genome shotgun (WGS) entry which is preliminary data.</text>
</comment>
<evidence type="ECO:0008006" key="2">
    <source>
        <dbReference type="Google" id="ProtNLM"/>
    </source>
</evidence>
<proteinExistence type="predicted"/>
<evidence type="ECO:0000313" key="1">
    <source>
        <dbReference type="EMBL" id="HHQ80261.1"/>
    </source>
</evidence>
<protein>
    <recommendedName>
        <fullName evidence="2">GIY-YIG nuclease family protein</fullName>
    </recommendedName>
</protein>
<organism evidence="1">
    <name type="scientific">Fervidicoccus fontis</name>
    <dbReference type="NCBI Taxonomy" id="683846"/>
    <lineage>
        <taxon>Archaea</taxon>
        <taxon>Thermoproteota</taxon>
        <taxon>Thermoprotei</taxon>
        <taxon>Fervidicoccales</taxon>
        <taxon>Fervidicoccaceae</taxon>
        <taxon>Fervidicoccus</taxon>
    </lineage>
</organism>
<reference evidence="1" key="1">
    <citation type="journal article" date="2020" name="mSystems">
        <title>Genome- and Community-Level Interaction Insights into Carbon Utilization and Element Cycling Functions of Hydrothermarchaeota in Hydrothermal Sediment.</title>
        <authorList>
            <person name="Zhou Z."/>
            <person name="Liu Y."/>
            <person name="Xu W."/>
            <person name="Pan J."/>
            <person name="Luo Z.H."/>
            <person name="Li M."/>
        </authorList>
    </citation>
    <scope>NUCLEOTIDE SEQUENCE [LARGE SCALE GENOMIC DNA]</scope>
    <source>
        <strain evidence="1">SpSt-1116</strain>
    </source>
</reference>
<gene>
    <name evidence="1" type="ORF">ENM78_02195</name>
</gene>
<dbReference type="EMBL" id="DRZC01000031">
    <property type="protein sequence ID" value="HHQ80261.1"/>
    <property type="molecule type" value="Genomic_DNA"/>
</dbReference>